<evidence type="ECO:0000313" key="7">
    <source>
        <dbReference type="Proteomes" id="UP000053612"/>
    </source>
</evidence>
<dbReference type="Proteomes" id="UP000053612">
    <property type="component" value="Unassembled WGS sequence"/>
</dbReference>
<dbReference type="GO" id="GO:0003677">
    <property type="term" value="F:DNA binding"/>
    <property type="evidence" value="ECO:0007669"/>
    <property type="project" value="InterPro"/>
</dbReference>
<keyword evidence="2 6" id="KW-0808">Transferase</keyword>
<gene>
    <name evidence="6" type="ORF">LMG9449_2192</name>
</gene>
<comment type="caution">
    <text evidence="6">The sequence shown here is derived from an EMBL/GenBank/DDBJ whole genome shotgun (WGS) entry which is preliminary data.</text>
</comment>
<name>A0A0V8DQJ7_LACLL</name>
<dbReference type="InterPro" id="IPR002941">
    <property type="entry name" value="DNA_methylase_N4/N6"/>
</dbReference>
<evidence type="ECO:0000256" key="4">
    <source>
        <dbReference type="RuleBase" id="RU362026"/>
    </source>
</evidence>
<dbReference type="PRINTS" id="PR00508">
    <property type="entry name" value="S21N4MTFRASE"/>
</dbReference>
<dbReference type="InterPro" id="IPR001091">
    <property type="entry name" value="RM_Methyltransferase"/>
</dbReference>
<keyword evidence="1 6" id="KW-0489">Methyltransferase</keyword>
<comment type="similarity">
    <text evidence="4">Belongs to the N(4)/N(6)-methyltransferase family.</text>
</comment>
<protein>
    <recommendedName>
        <fullName evidence="4">Methyltransferase</fullName>
        <ecNumber evidence="4">2.1.1.-</ecNumber>
    </recommendedName>
</protein>
<evidence type="ECO:0000256" key="2">
    <source>
        <dbReference type="ARBA" id="ARBA00022679"/>
    </source>
</evidence>
<dbReference type="Gene3D" id="3.40.50.150">
    <property type="entry name" value="Vaccinia Virus protein VP39"/>
    <property type="match status" value="1"/>
</dbReference>
<dbReference type="REBASE" id="194061">
    <property type="entry name" value="M.Lla9447ORF2192P"/>
</dbReference>
<dbReference type="EMBL" id="LKLS01000187">
    <property type="protein sequence ID" value="KSU15706.1"/>
    <property type="molecule type" value="Genomic_DNA"/>
</dbReference>
<dbReference type="PATRIC" id="fig|1360.109.peg.2382"/>
<proteinExistence type="inferred from homology"/>
<dbReference type="RefSeq" id="WP_058225281.1">
    <property type="nucleotide sequence ID" value="NZ_LKLS01000187.1"/>
</dbReference>
<evidence type="ECO:0000256" key="1">
    <source>
        <dbReference type="ARBA" id="ARBA00022603"/>
    </source>
</evidence>
<dbReference type="AlphaFoldDB" id="A0A0V8DQJ7"/>
<organism evidence="6 7">
    <name type="scientific">Lactococcus lactis subsp. lactis</name>
    <name type="common">Streptococcus lactis</name>
    <dbReference type="NCBI Taxonomy" id="1360"/>
    <lineage>
        <taxon>Bacteria</taxon>
        <taxon>Bacillati</taxon>
        <taxon>Bacillota</taxon>
        <taxon>Bacilli</taxon>
        <taxon>Lactobacillales</taxon>
        <taxon>Streptococcaceae</taxon>
        <taxon>Lactococcus</taxon>
    </lineage>
</organism>
<dbReference type="GO" id="GO:0008170">
    <property type="term" value="F:N-methyltransferase activity"/>
    <property type="evidence" value="ECO:0007669"/>
    <property type="project" value="InterPro"/>
</dbReference>
<dbReference type="GO" id="GO:0009307">
    <property type="term" value="P:DNA restriction-modification system"/>
    <property type="evidence" value="ECO:0007669"/>
    <property type="project" value="UniProtKB-KW"/>
</dbReference>
<dbReference type="InterPro" id="IPR029063">
    <property type="entry name" value="SAM-dependent_MTases_sf"/>
</dbReference>
<keyword evidence="3" id="KW-0680">Restriction system</keyword>
<dbReference type="Pfam" id="PF01555">
    <property type="entry name" value="N6_N4_Mtase"/>
    <property type="match status" value="1"/>
</dbReference>
<dbReference type="EC" id="2.1.1.-" evidence="4"/>
<dbReference type="GO" id="GO:0032259">
    <property type="term" value="P:methylation"/>
    <property type="evidence" value="ECO:0007669"/>
    <property type="project" value="UniProtKB-KW"/>
</dbReference>
<accession>A0A0V8DQJ7</accession>
<sequence length="250" mass="28896">MIELNKIYNEDCLEGMKRIPDKSVDMILCDLPYGTTQNKWDVIIPFDKLWGQYERIIKDNGAIVLTGQQPFSSKLIMSNFKSFRYEWIWEKEQGTGHLNAKKAPLKNHENVLVFYKKLPTYNPQFTQGKPRTSWTGGGSTNYRKIDKKIYANPTGKRYPVTVQRFVAHQNHGLHPTQKPVALFEYLIKTYTNKGDTVLDNCIGSGTTAIAAINTKRNFIGFELNKEYFEIAQNRIKERQSQISLFDEVSE</sequence>
<evidence type="ECO:0000256" key="3">
    <source>
        <dbReference type="ARBA" id="ARBA00022747"/>
    </source>
</evidence>
<reference evidence="7" key="1">
    <citation type="submission" date="2015-10" db="EMBL/GenBank/DDBJ databases">
        <title>Draft Genome Sequences of 11 Lactococcus lactis subspecies cremoris strains.</title>
        <authorList>
            <person name="Wels M."/>
            <person name="Backus L."/>
            <person name="Boekhorst J."/>
            <person name="Dijkstra A."/>
            <person name="Beerthuizen M."/>
            <person name="Kelly W."/>
            <person name="Siezen R."/>
            <person name="Bachmann H."/>
            <person name="Van Hijum S."/>
        </authorList>
    </citation>
    <scope>NUCLEOTIDE SEQUENCE [LARGE SCALE GENOMIC DNA]</scope>
    <source>
        <strain evidence="7">LMG9449</strain>
    </source>
</reference>
<evidence type="ECO:0000313" key="6">
    <source>
        <dbReference type="EMBL" id="KSU15706.1"/>
    </source>
</evidence>
<feature type="domain" description="DNA methylase N-4/N-6" evidence="5">
    <location>
        <begin position="24"/>
        <end position="232"/>
    </location>
</feature>
<evidence type="ECO:0000259" key="5">
    <source>
        <dbReference type="Pfam" id="PF01555"/>
    </source>
</evidence>
<dbReference type="SUPFAM" id="SSF53335">
    <property type="entry name" value="S-adenosyl-L-methionine-dependent methyltransferases"/>
    <property type="match status" value="1"/>
</dbReference>